<proteinExistence type="predicted"/>
<comment type="caution">
    <text evidence="2">The sequence shown here is derived from an EMBL/GenBank/DDBJ whole genome shotgun (WGS) entry which is preliminary data.</text>
</comment>
<evidence type="ECO:0000259" key="1">
    <source>
        <dbReference type="Pfam" id="PF24755"/>
    </source>
</evidence>
<accession>A0A7Y0XD29</accession>
<dbReference type="Pfam" id="PF24755">
    <property type="entry name" value="SpoVR_C"/>
    <property type="match status" value="1"/>
</dbReference>
<organism evidence="2 3">
    <name type="scientific">Vibrio parahaemolyticus</name>
    <dbReference type="NCBI Taxonomy" id="670"/>
    <lineage>
        <taxon>Bacteria</taxon>
        <taxon>Pseudomonadati</taxon>
        <taxon>Pseudomonadota</taxon>
        <taxon>Gammaproteobacteria</taxon>
        <taxon>Vibrionales</taxon>
        <taxon>Vibrionaceae</taxon>
        <taxon>Vibrio</taxon>
    </lineage>
</organism>
<protein>
    <submittedName>
        <fullName evidence="2">SpoVR family protein</fullName>
    </submittedName>
</protein>
<dbReference type="Proteomes" id="UP000518904">
    <property type="component" value="Unassembled WGS sequence"/>
</dbReference>
<sequence>LQYVPHNRIPLDDSYEEVLKHVYRLWGFDVILQEVKDTGHREVLATCPKRNQYDTNI</sequence>
<feature type="non-terminal residue" evidence="2">
    <location>
        <position position="1"/>
    </location>
</feature>
<dbReference type="InterPro" id="IPR057008">
    <property type="entry name" value="SpoVR-like_C"/>
</dbReference>
<name>A0A7Y0XD29_VIBPH</name>
<reference evidence="2 3" key="1">
    <citation type="submission" date="2020-04" db="EMBL/GenBank/DDBJ databases">
        <title>Whole-genome sequencing of Vibrio spp. from China reveals different genetic environments of blaCTX-M-14 among diverse lineages.</title>
        <authorList>
            <person name="Zheng Z."/>
            <person name="Ye L."/>
            <person name="Chen S."/>
        </authorList>
    </citation>
    <scope>NUCLEOTIDE SEQUENCE [LARGE SCALE GENOMIC DNA]</scope>
    <source>
        <strain evidence="2 3">Vb0551</strain>
    </source>
</reference>
<feature type="domain" description="SpoVR-like C-terminal" evidence="1">
    <location>
        <begin position="1"/>
        <end position="36"/>
    </location>
</feature>
<dbReference type="EMBL" id="JABCLB010001794">
    <property type="protein sequence ID" value="NMU84490.1"/>
    <property type="molecule type" value="Genomic_DNA"/>
</dbReference>
<dbReference type="AlphaFoldDB" id="A0A7Y0XD29"/>
<evidence type="ECO:0000313" key="3">
    <source>
        <dbReference type="Proteomes" id="UP000518904"/>
    </source>
</evidence>
<gene>
    <name evidence="2" type="ORF">HKB16_16590</name>
</gene>
<evidence type="ECO:0000313" key="2">
    <source>
        <dbReference type="EMBL" id="NMU84490.1"/>
    </source>
</evidence>